<comment type="catalytic activity">
    <reaction evidence="2">
        <text>4-amino-2-methyl-5-(phosphooxymethyl)pyrimidine + ATP = 4-amino-2-methyl-5-(diphosphooxymethyl)pyrimidine + ADP</text>
        <dbReference type="Rhea" id="RHEA:19893"/>
        <dbReference type="ChEBI" id="CHEBI:30616"/>
        <dbReference type="ChEBI" id="CHEBI:57841"/>
        <dbReference type="ChEBI" id="CHEBI:58354"/>
        <dbReference type="ChEBI" id="CHEBI:456216"/>
        <dbReference type="EC" id="2.7.4.7"/>
    </reaction>
</comment>
<dbReference type="SUPFAM" id="SSF53613">
    <property type="entry name" value="Ribokinase-like"/>
    <property type="match status" value="1"/>
</dbReference>
<comment type="caution">
    <text evidence="7">The sequence shown here is derived from an EMBL/GenBank/DDBJ whole genome shotgun (WGS) entry which is preliminary data.</text>
</comment>
<dbReference type="InterPro" id="IPR013749">
    <property type="entry name" value="PM/HMP-P_kinase-1"/>
</dbReference>
<dbReference type="PANTHER" id="PTHR20858:SF17">
    <property type="entry name" value="HYDROXYMETHYLPYRIMIDINE_PHOSPHOMETHYLPYRIMIDINE KINASE THI20-RELATED"/>
    <property type="match status" value="1"/>
</dbReference>
<sequence>MSSHNILSIAGSDPSGGAGVQADLKTFSALGGYGMTVITALTAQSTTGVAGVQEVPADFVALQLDTLLADARVDAVKIGMLATPEVIGAVAKAIDTHRLPHVVLDPVMVAKSGDRLLAAEAIDVVRSELLPRADLVTPNLPEAAALLGEDEAGDLDAMRAQAGRLLDLGARRVLLKGGHLGGDTSTDLLVAADAAPQVFTAERVATRNTHGTGCTLSSAIAALRPQRPGFDAAVRDAKTYLTAALRHADALDAGHGTGPVHHFHAWWPTGARG</sequence>
<evidence type="ECO:0000313" key="8">
    <source>
        <dbReference type="Proteomes" id="UP001595923"/>
    </source>
</evidence>
<dbReference type="GO" id="GO:0008972">
    <property type="term" value="F:phosphomethylpyrimidine kinase activity"/>
    <property type="evidence" value="ECO:0007669"/>
    <property type="project" value="UniProtKB-EC"/>
</dbReference>
<protein>
    <submittedName>
        <fullName evidence="7">Bifunctional hydroxymethylpyrimidine kinase/phosphomethylpyrimidine kinase</fullName>
        <ecNumber evidence="7">2.7.1.49</ecNumber>
        <ecNumber evidence="7">2.7.4.7</ecNumber>
    </submittedName>
</protein>
<evidence type="ECO:0000313" key="7">
    <source>
        <dbReference type="EMBL" id="MFC4560733.1"/>
    </source>
</evidence>
<accession>A0ABV9DQP8</accession>
<gene>
    <name evidence="7" type="primary">thiD</name>
    <name evidence="7" type="ORF">ACFO4E_02560</name>
</gene>
<dbReference type="InterPro" id="IPR004399">
    <property type="entry name" value="HMP/HMP-P_kinase_dom"/>
</dbReference>
<proteinExistence type="predicted"/>
<comment type="pathway">
    <text evidence="4">Cofactor biosynthesis; thiamine diphosphate biosynthesis; 4-amino-2-methyl-5-diphosphomethylpyrimidine from 5-amino-1-(5-phospho-D-ribosyl)imidazole: step 3/3.</text>
</comment>
<dbReference type="CDD" id="cd01169">
    <property type="entry name" value="HMPP_kinase"/>
    <property type="match status" value="1"/>
</dbReference>
<dbReference type="EC" id="2.7.4.7" evidence="7"/>
<evidence type="ECO:0000256" key="2">
    <source>
        <dbReference type="ARBA" id="ARBA00000565"/>
    </source>
</evidence>
<keyword evidence="5" id="KW-0784">Thiamine biosynthesis</keyword>
<dbReference type="Gene3D" id="3.40.1190.20">
    <property type="match status" value="1"/>
</dbReference>
<evidence type="ECO:0000259" key="6">
    <source>
        <dbReference type="Pfam" id="PF08543"/>
    </source>
</evidence>
<dbReference type="Pfam" id="PF08543">
    <property type="entry name" value="Phos_pyr_kin"/>
    <property type="match status" value="1"/>
</dbReference>
<dbReference type="PANTHER" id="PTHR20858">
    <property type="entry name" value="PHOSPHOMETHYLPYRIMIDINE KINASE"/>
    <property type="match status" value="1"/>
</dbReference>
<dbReference type="GO" id="GO:0008902">
    <property type="term" value="F:hydroxymethylpyrimidine kinase activity"/>
    <property type="evidence" value="ECO:0007669"/>
    <property type="project" value="UniProtKB-EC"/>
</dbReference>
<dbReference type="Proteomes" id="UP001595923">
    <property type="component" value="Unassembled WGS sequence"/>
</dbReference>
<keyword evidence="7" id="KW-0418">Kinase</keyword>
<comment type="function">
    <text evidence="3">Catalyzes the phosphorylation of hydroxymethylpyrimidine phosphate (HMP-P) to HMP-PP, and of HMP to HMP-P.</text>
</comment>
<dbReference type="NCBIfam" id="TIGR00097">
    <property type="entry name" value="HMP-P_kinase"/>
    <property type="match status" value="1"/>
</dbReference>
<evidence type="ECO:0000256" key="1">
    <source>
        <dbReference type="ARBA" id="ARBA00000151"/>
    </source>
</evidence>
<organism evidence="7 8">
    <name type="scientific">Nocardiopsis mangrovi</name>
    <dbReference type="NCBI Taxonomy" id="1179818"/>
    <lineage>
        <taxon>Bacteria</taxon>
        <taxon>Bacillati</taxon>
        <taxon>Actinomycetota</taxon>
        <taxon>Actinomycetes</taxon>
        <taxon>Streptosporangiales</taxon>
        <taxon>Nocardiopsidaceae</taxon>
        <taxon>Nocardiopsis</taxon>
    </lineage>
</organism>
<name>A0ABV9DQP8_9ACTN</name>
<comment type="catalytic activity">
    <reaction evidence="1">
        <text>4-amino-5-hydroxymethyl-2-methylpyrimidine + ATP = 4-amino-2-methyl-5-(phosphooxymethyl)pyrimidine + ADP + H(+)</text>
        <dbReference type="Rhea" id="RHEA:23096"/>
        <dbReference type="ChEBI" id="CHEBI:15378"/>
        <dbReference type="ChEBI" id="CHEBI:16892"/>
        <dbReference type="ChEBI" id="CHEBI:30616"/>
        <dbReference type="ChEBI" id="CHEBI:58354"/>
        <dbReference type="ChEBI" id="CHEBI:456216"/>
        <dbReference type="EC" id="2.7.1.49"/>
    </reaction>
</comment>
<evidence type="ECO:0000256" key="4">
    <source>
        <dbReference type="ARBA" id="ARBA00004769"/>
    </source>
</evidence>
<dbReference type="RefSeq" id="WP_378571143.1">
    <property type="nucleotide sequence ID" value="NZ_JBHSFQ010000002.1"/>
</dbReference>
<feature type="domain" description="Pyridoxamine kinase/Phosphomethylpyrimidine kinase" evidence="6">
    <location>
        <begin position="13"/>
        <end position="261"/>
    </location>
</feature>
<evidence type="ECO:0000256" key="5">
    <source>
        <dbReference type="ARBA" id="ARBA00022977"/>
    </source>
</evidence>
<reference evidence="8" key="1">
    <citation type="journal article" date="2019" name="Int. J. Syst. Evol. Microbiol.">
        <title>The Global Catalogue of Microorganisms (GCM) 10K type strain sequencing project: providing services to taxonomists for standard genome sequencing and annotation.</title>
        <authorList>
            <consortium name="The Broad Institute Genomics Platform"/>
            <consortium name="The Broad Institute Genome Sequencing Center for Infectious Disease"/>
            <person name="Wu L."/>
            <person name="Ma J."/>
        </authorList>
    </citation>
    <scope>NUCLEOTIDE SEQUENCE [LARGE SCALE GENOMIC DNA]</scope>
    <source>
        <strain evidence="8">XZYJ18</strain>
    </source>
</reference>
<dbReference type="EC" id="2.7.1.49" evidence="7"/>
<evidence type="ECO:0000256" key="3">
    <source>
        <dbReference type="ARBA" id="ARBA00003848"/>
    </source>
</evidence>
<dbReference type="EMBL" id="JBHSFQ010000002">
    <property type="protein sequence ID" value="MFC4560733.1"/>
    <property type="molecule type" value="Genomic_DNA"/>
</dbReference>
<keyword evidence="7" id="KW-0808">Transferase</keyword>
<dbReference type="InterPro" id="IPR029056">
    <property type="entry name" value="Ribokinase-like"/>
</dbReference>
<keyword evidence="8" id="KW-1185">Reference proteome</keyword>